<dbReference type="OrthoDB" id="124714at2157"/>
<dbReference type="RefSeq" id="WP_007742807.1">
    <property type="nucleotide sequence ID" value="NZ_AOMF01000174.1"/>
</dbReference>
<evidence type="ECO:0000256" key="4">
    <source>
        <dbReference type="ARBA" id="ARBA00022777"/>
    </source>
</evidence>
<evidence type="ECO:0000313" key="7">
    <source>
        <dbReference type="EMBL" id="EMA49539.1"/>
    </source>
</evidence>
<keyword evidence="8" id="KW-1185">Reference proteome</keyword>
<sequence length="322" mass="34823">MPDPDVLVAGEALVDFLPDRSGPLQDVEMFSRRAGGAPANVAIALARLDERPWFLSNLSTDAFGEFLADTLAAERIPERFLTRDEEHRTTLAFVSHDANADRNFEFYRTATADQHIDPSVVKDDALRTISWVVLGGVAFANEPTRTRLLDFAERAHEHGCTIVLDPNRRPELWPDAATYERVLSKVLTFTDICKVSDEDLVSTRFDYESPDALLDAGPHTVVSTCGADGARVVASEDAPWGPAEYDHGGYAVEPTDTTGAGDAFLAGVLYGLANGEPLDETLAFANAVAALTTTEQGAIAALPDREAVAAFRDRSEKGGRNS</sequence>
<gene>
    <name evidence="7" type="ORF">C451_18423</name>
</gene>
<dbReference type="GO" id="GO:0016301">
    <property type="term" value="F:kinase activity"/>
    <property type="evidence" value="ECO:0007669"/>
    <property type="project" value="UniProtKB-KW"/>
</dbReference>
<name>M0MXI4_9EURY</name>
<dbReference type="Pfam" id="PF00294">
    <property type="entry name" value="PfkB"/>
    <property type="match status" value="1"/>
</dbReference>
<evidence type="ECO:0000256" key="1">
    <source>
        <dbReference type="ARBA" id="ARBA00010688"/>
    </source>
</evidence>
<organism evidence="7 8">
    <name type="scientific">Halococcus thailandensis JCM 13552</name>
    <dbReference type="NCBI Taxonomy" id="1227457"/>
    <lineage>
        <taxon>Archaea</taxon>
        <taxon>Methanobacteriati</taxon>
        <taxon>Methanobacteriota</taxon>
        <taxon>Stenosarchaea group</taxon>
        <taxon>Halobacteria</taxon>
        <taxon>Halobacteriales</taxon>
        <taxon>Halococcaceae</taxon>
        <taxon>Halococcus</taxon>
    </lineage>
</organism>
<keyword evidence="3" id="KW-0547">Nucleotide-binding</keyword>
<keyword evidence="5" id="KW-0067">ATP-binding</keyword>
<dbReference type="SUPFAM" id="SSF53613">
    <property type="entry name" value="Ribokinase-like"/>
    <property type="match status" value="1"/>
</dbReference>
<dbReference type="InterPro" id="IPR050306">
    <property type="entry name" value="PfkB_Carbo_kinase"/>
</dbReference>
<dbReference type="PANTHER" id="PTHR43085">
    <property type="entry name" value="HEXOKINASE FAMILY MEMBER"/>
    <property type="match status" value="1"/>
</dbReference>
<dbReference type="CDD" id="cd01167">
    <property type="entry name" value="bac_FRK"/>
    <property type="match status" value="1"/>
</dbReference>
<dbReference type="Proteomes" id="UP000011680">
    <property type="component" value="Unassembled WGS sequence"/>
</dbReference>
<evidence type="ECO:0000259" key="6">
    <source>
        <dbReference type="Pfam" id="PF00294"/>
    </source>
</evidence>
<dbReference type="InterPro" id="IPR029056">
    <property type="entry name" value="Ribokinase-like"/>
</dbReference>
<dbReference type="eggNOG" id="arCOG00014">
    <property type="taxonomic scope" value="Archaea"/>
</dbReference>
<proteinExistence type="inferred from homology"/>
<dbReference type="InterPro" id="IPR011611">
    <property type="entry name" value="PfkB_dom"/>
</dbReference>
<evidence type="ECO:0000256" key="2">
    <source>
        <dbReference type="ARBA" id="ARBA00022679"/>
    </source>
</evidence>
<evidence type="ECO:0000313" key="8">
    <source>
        <dbReference type="Proteomes" id="UP000011680"/>
    </source>
</evidence>
<evidence type="ECO:0000256" key="3">
    <source>
        <dbReference type="ARBA" id="ARBA00022741"/>
    </source>
</evidence>
<comment type="similarity">
    <text evidence="1">Belongs to the carbohydrate kinase PfkB family.</text>
</comment>
<dbReference type="EMBL" id="AOMF01000174">
    <property type="protein sequence ID" value="EMA49539.1"/>
    <property type="molecule type" value="Genomic_DNA"/>
</dbReference>
<dbReference type="STRING" id="1227457.C451_18423"/>
<reference evidence="7 8" key="1">
    <citation type="journal article" date="2014" name="PLoS Genet.">
        <title>Phylogenetically driven sequencing of extremely halophilic archaea reveals strategies for static and dynamic osmo-response.</title>
        <authorList>
            <person name="Becker E.A."/>
            <person name="Seitzer P.M."/>
            <person name="Tritt A."/>
            <person name="Larsen D."/>
            <person name="Krusor M."/>
            <person name="Yao A.I."/>
            <person name="Wu D."/>
            <person name="Madern D."/>
            <person name="Eisen J.A."/>
            <person name="Darling A.E."/>
            <person name="Facciotti M.T."/>
        </authorList>
    </citation>
    <scope>NUCLEOTIDE SEQUENCE [LARGE SCALE GENOMIC DNA]</scope>
    <source>
        <strain evidence="7 8">JCM 13552</strain>
    </source>
</reference>
<dbReference type="Gene3D" id="3.40.1190.20">
    <property type="match status" value="1"/>
</dbReference>
<dbReference type="GO" id="GO:0005524">
    <property type="term" value="F:ATP binding"/>
    <property type="evidence" value="ECO:0007669"/>
    <property type="project" value="UniProtKB-KW"/>
</dbReference>
<dbReference type="PATRIC" id="fig|1227457.3.peg.3600"/>
<dbReference type="InterPro" id="IPR002173">
    <property type="entry name" value="Carboh/pur_kinase_PfkB_CS"/>
</dbReference>
<feature type="domain" description="Carbohydrate kinase PfkB" evidence="6">
    <location>
        <begin position="5"/>
        <end position="304"/>
    </location>
</feature>
<dbReference type="PANTHER" id="PTHR43085:SF1">
    <property type="entry name" value="PSEUDOURIDINE KINASE-RELATED"/>
    <property type="match status" value="1"/>
</dbReference>
<dbReference type="AlphaFoldDB" id="M0MXI4"/>
<keyword evidence="4" id="KW-0418">Kinase</keyword>
<keyword evidence="2" id="KW-0808">Transferase</keyword>
<dbReference type="PROSITE" id="PS00584">
    <property type="entry name" value="PFKB_KINASES_2"/>
    <property type="match status" value="1"/>
</dbReference>
<evidence type="ECO:0000256" key="5">
    <source>
        <dbReference type="ARBA" id="ARBA00022840"/>
    </source>
</evidence>
<comment type="caution">
    <text evidence="7">The sequence shown here is derived from an EMBL/GenBank/DDBJ whole genome shotgun (WGS) entry which is preliminary data.</text>
</comment>
<accession>M0MXI4</accession>
<protein>
    <submittedName>
        <fullName evidence="7">PfkB domain-containing protein</fullName>
    </submittedName>
</protein>